<dbReference type="GO" id="GO:0051287">
    <property type="term" value="F:NAD binding"/>
    <property type="evidence" value="ECO:0007669"/>
    <property type="project" value="InterPro"/>
</dbReference>
<dbReference type="CDD" id="cd11546">
    <property type="entry name" value="NTP-PPase_His4"/>
    <property type="match status" value="1"/>
</dbReference>
<evidence type="ECO:0000256" key="16">
    <source>
        <dbReference type="ARBA" id="ARBA00022833"/>
    </source>
</evidence>
<evidence type="ECO:0000256" key="4">
    <source>
        <dbReference type="ARBA" id="ARBA00004940"/>
    </source>
</evidence>
<dbReference type="InterPro" id="IPR038019">
    <property type="entry name" value="PRib_AMP_CycHydrolase_sf"/>
</dbReference>
<dbReference type="GO" id="GO:0004636">
    <property type="term" value="F:phosphoribosyl-ATP diphosphatase activity"/>
    <property type="evidence" value="ECO:0007669"/>
    <property type="project" value="UniProtKB-EC"/>
</dbReference>
<dbReference type="EMBL" id="JANBPT010000112">
    <property type="protein sequence ID" value="KAJ1927553.1"/>
    <property type="molecule type" value="Genomic_DNA"/>
</dbReference>
<evidence type="ECO:0000256" key="20">
    <source>
        <dbReference type="ARBA" id="ARBA00023102"/>
    </source>
</evidence>
<evidence type="ECO:0000256" key="3">
    <source>
        <dbReference type="ARBA" id="ARBA00001947"/>
    </source>
</evidence>
<dbReference type="GO" id="GO:0000105">
    <property type="term" value="P:L-histidine biosynthetic process"/>
    <property type="evidence" value="ECO:0007669"/>
    <property type="project" value="UniProtKB-KW"/>
</dbReference>
<evidence type="ECO:0000256" key="11">
    <source>
        <dbReference type="ARBA" id="ARBA00017884"/>
    </source>
</evidence>
<dbReference type="PANTHER" id="PTHR21256">
    <property type="entry name" value="HISTIDINOL DEHYDROGENASE HDH"/>
    <property type="match status" value="1"/>
</dbReference>
<evidence type="ECO:0000256" key="21">
    <source>
        <dbReference type="ARBA" id="ARBA00023268"/>
    </source>
</evidence>
<dbReference type="GO" id="GO:0046872">
    <property type="term" value="F:metal ion binding"/>
    <property type="evidence" value="ECO:0007669"/>
    <property type="project" value="UniProtKB-KW"/>
</dbReference>
<comment type="caution">
    <text evidence="25">The sequence shown here is derived from an EMBL/GenBank/DDBJ whole genome shotgun (WGS) entry which is preliminary data.</text>
</comment>
<dbReference type="SUPFAM" id="SSF53720">
    <property type="entry name" value="ALDH-like"/>
    <property type="match status" value="1"/>
</dbReference>
<keyword evidence="17" id="KW-0067">ATP-binding</keyword>
<dbReference type="InterPro" id="IPR001692">
    <property type="entry name" value="Histidinol_DH_CS"/>
</dbReference>
<evidence type="ECO:0000256" key="15">
    <source>
        <dbReference type="ARBA" id="ARBA00022801"/>
    </source>
</evidence>
<keyword evidence="12" id="KW-0028">Amino-acid biosynthesis</keyword>
<dbReference type="PIRSF" id="PIRSF001257">
    <property type="entry name" value="His_trifunctional"/>
    <property type="match status" value="1"/>
</dbReference>
<comment type="catalytic activity">
    <reaction evidence="22">
        <text>L-histidinol + 2 NAD(+) + H2O = L-histidine + 2 NADH + 3 H(+)</text>
        <dbReference type="Rhea" id="RHEA:20641"/>
        <dbReference type="ChEBI" id="CHEBI:15377"/>
        <dbReference type="ChEBI" id="CHEBI:15378"/>
        <dbReference type="ChEBI" id="CHEBI:57540"/>
        <dbReference type="ChEBI" id="CHEBI:57595"/>
        <dbReference type="ChEBI" id="CHEBI:57699"/>
        <dbReference type="ChEBI" id="CHEBI:57945"/>
        <dbReference type="EC" id="1.1.1.23"/>
    </reaction>
</comment>
<dbReference type="FunFam" id="3.10.20.810:FF:000002">
    <property type="entry name" value="Histidine biosynthesis trifunctional protein"/>
    <property type="match status" value="1"/>
</dbReference>
<evidence type="ECO:0000256" key="22">
    <source>
        <dbReference type="ARBA" id="ARBA00049489"/>
    </source>
</evidence>
<dbReference type="InterPro" id="IPR002496">
    <property type="entry name" value="PRib_AMP_CycHydrolase_dom"/>
</dbReference>
<evidence type="ECO:0000313" key="26">
    <source>
        <dbReference type="Proteomes" id="UP001150569"/>
    </source>
</evidence>
<evidence type="ECO:0000256" key="14">
    <source>
        <dbReference type="ARBA" id="ARBA00022741"/>
    </source>
</evidence>
<dbReference type="Gene3D" id="3.10.20.810">
    <property type="entry name" value="Phosphoribosyl-AMP cyclohydrolase"/>
    <property type="match status" value="1"/>
</dbReference>
<evidence type="ECO:0000313" key="25">
    <source>
        <dbReference type="EMBL" id="KAJ1927553.1"/>
    </source>
</evidence>
<keyword evidence="14" id="KW-0547">Nucleotide-binding</keyword>
<dbReference type="Proteomes" id="UP001150569">
    <property type="component" value="Unassembled WGS sequence"/>
</dbReference>
<dbReference type="InterPro" id="IPR021130">
    <property type="entry name" value="PRib-ATP_PPHydrolase-like"/>
</dbReference>
<dbReference type="Pfam" id="PF00815">
    <property type="entry name" value="Histidinol_dh"/>
    <property type="match status" value="1"/>
</dbReference>
<comment type="pathway">
    <text evidence="4">Amino-acid biosynthesis; L-histidine biosynthesis; L-histidine from 5-phospho-alpha-D-ribose 1-diphosphate: step 9/9.</text>
</comment>
<evidence type="ECO:0000256" key="2">
    <source>
        <dbReference type="ARBA" id="ARBA00001460"/>
    </source>
</evidence>
<keyword evidence="26" id="KW-1185">Reference proteome</keyword>
<comment type="catalytic activity">
    <reaction evidence="2">
        <text>1-(5-phospho-beta-D-ribosyl)-ATP + H2O = 1-(5-phospho-beta-D-ribosyl)-5'-AMP + diphosphate + H(+)</text>
        <dbReference type="Rhea" id="RHEA:22828"/>
        <dbReference type="ChEBI" id="CHEBI:15377"/>
        <dbReference type="ChEBI" id="CHEBI:15378"/>
        <dbReference type="ChEBI" id="CHEBI:33019"/>
        <dbReference type="ChEBI" id="CHEBI:59457"/>
        <dbReference type="ChEBI" id="CHEBI:73183"/>
        <dbReference type="EC" id="3.6.1.31"/>
    </reaction>
</comment>
<comment type="pathway">
    <text evidence="5">Amino-acid biosynthesis; L-histidine biosynthesis; L-histidine from 5-phospho-alpha-D-ribose 1-diphosphate: step 3/9.</text>
</comment>
<feature type="region of interest" description="Disordered" evidence="23">
    <location>
        <begin position="417"/>
        <end position="467"/>
    </location>
</feature>
<accession>A0A9W8AHB4</accession>
<dbReference type="CDD" id="cd06572">
    <property type="entry name" value="Histidinol_dh"/>
    <property type="match status" value="1"/>
</dbReference>
<keyword evidence="18" id="KW-0560">Oxidoreductase</keyword>
<dbReference type="EC" id="1.1.1.23" evidence="10"/>
<keyword evidence="19" id="KW-0520">NAD</keyword>
<evidence type="ECO:0000256" key="17">
    <source>
        <dbReference type="ARBA" id="ARBA00022840"/>
    </source>
</evidence>
<evidence type="ECO:0000256" key="19">
    <source>
        <dbReference type="ARBA" id="ARBA00023027"/>
    </source>
</evidence>
<dbReference type="InterPro" id="IPR016161">
    <property type="entry name" value="Ald_DH/histidinol_DH"/>
</dbReference>
<evidence type="ECO:0000256" key="7">
    <source>
        <dbReference type="ARBA" id="ARBA00008260"/>
    </source>
</evidence>
<dbReference type="HAMAP" id="MF_01024">
    <property type="entry name" value="HisD"/>
    <property type="match status" value="1"/>
</dbReference>
<keyword evidence="21" id="KW-0511">Multifunctional enzyme</keyword>
<keyword evidence="20" id="KW-0368">Histidine biosynthesis</keyword>
<keyword evidence="13" id="KW-0479">Metal-binding</keyword>
<reference evidence="25" key="1">
    <citation type="submission" date="2022-07" db="EMBL/GenBank/DDBJ databases">
        <title>Phylogenomic reconstructions and comparative analyses of Kickxellomycotina fungi.</title>
        <authorList>
            <person name="Reynolds N.K."/>
            <person name="Stajich J.E."/>
            <person name="Barry K."/>
            <person name="Grigoriev I.V."/>
            <person name="Crous P."/>
            <person name="Smith M.E."/>
        </authorList>
    </citation>
    <scope>NUCLEOTIDE SEQUENCE</scope>
    <source>
        <strain evidence="25">RSA 861</strain>
    </source>
</reference>
<dbReference type="InterPro" id="IPR012131">
    <property type="entry name" value="Hstdl_DH"/>
</dbReference>
<feature type="compositionally biased region" description="Low complexity" evidence="23">
    <location>
        <begin position="439"/>
        <end position="451"/>
    </location>
</feature>
<dbReference type="Gene3D" id="1.20.5.1300">
    <property type="match status" value="1"/>
</dbReference>
<dbReference type="PROSITE" id="PS00611">
    <property type="entry name" value="HISOL_DEHYDROGENASE"/>
    <property type="match status" value="1"/>
</dbReference>
<keyword evidence="15" id="KW-0378">Hydrolase</keyword>
<dbReference type="InterPro" id="IPR008179">
    <property type="entry name" value="HisE"/>
</dbReference>
<name>A0A9W8AHB4_9FUNG</name>
<evidence type="ECO:0000256" key="6">
    <source>
        <dbReference type="ARBA" id="ARBA00005204"/>
    </source>
</evidence>
<dbReference type="PRINTS" id="PR00083">
    <property type="entry name" value="HOLDHDRGNASE"/>
</dbReference>
<dbReference type="Gene3D" id="1.10.287.1080">
    <property type="entry name" value="MazG-like"/>
    <property type="match status" value="1"/>
</dbReference>
<evidence type="ECO:0000259" key="24">
    <source>
        <dbReference type="Pfam" id="PF01502"/>
    </source>
</evidence>
<evidence type="ECO:0000256" key="23">
    <source>
        <dbReference type="SAM" id="MobiDB-lite"/>
    </source>
</evidence>
<comment type="catalytic activity">
    <reaction evidence="1">
        <text>1-(5-phospho-beta-D-ribosyl)-5'-AMP + H2O = 1-(5-phospho-beta-D-ribosyl)-5-[(5-phospho-beta-D-ribosylamino)methylideneamino]imidazole-4-carboxamide</text>
        <dbReference type="Rhea" id="RHEA:20049"/>
        <dbReference type="ChEBI" id="CHEBI:15377"/>
        <dbReference type="ChEBI" id="CHEBI:58435"/>
        <dbReference type="ChEBI" id="CHEBI:59457"/>
        <dbReference type="EC" id="3.5.4.19"/>
    </reaction>
</comment>
<dbReference type="NCBIfam" id="TIGR03188">
    <property type="entry name" value="histidine_hisI"/>
    <property type="match status" value="1"/>
</dbReference>
<proteinExistence type="inferred from homology"/>
<gene>
    <name evidence="25" type="primary">HIS4</name>
    <name evidence="25" type="ORF">IWQ60_002810</name>
</gene>
<dbReference type="NCBIfam" id="TIGR00069">
    <property type="entry name" value="hisD"/>
    <property type="match status" value="1"/>
</dbReference>
<dbReference type="SUPFAM" id="SSF101386">
    <property type="entry name" value="all-alpha NTP pyrophosphatases"/>
    <property type="match status" value="1"/>
</dbReference>
<evidence type="ECO:0000256" key="8">
    <source>
        <dbReference type="ARBA" id="ARBA00012414"/>
    </source>
</evidence>
<evidence type="ECO:0000256" key="9">
    <source>
        <dbReference type="ARBA" id="ARBA00012721"/>
    </source>
</evidence>
<dbReference type="GO" id="GO:0004635">
    <property type="term" value="F:phosphoribosyl-AMP cyclohydrolase activity"/>
    <property type="evidence" value="ECO:0007669"/>
    <property type="project" value="UniProtKB-EC"/>
</dbReference>
<evidence type="ECO:0000256" key="18">
    <source>
        <dbReference type="ARBA" id="ARBA00023002"/>
    </source>
</evidence>
<feature type="domain" description="Phosphoribosyl-AMP cyclohydrolase" evidence="24">
    <location>
        <begin position="259"/>
        <end position="330"/>
    </location>
</feature>
<dbReference type="FunFam" id="3.40.50.1980:FF:000001">
    <property type="entry name" value="Histidinol dehydrogenase"/>
    <property type="match status" value="1"/>
</dbReference>
<dbReference type="AlphaFoldDB" id="A0A9W8AHB4"/>
<comment type="cofactor">
    <cofactor evidence="3">
        <name>Zn(2+)</name>
        <dbReference type="ChEBI" id="CHEBI:29105"/>
    </cofactor>
</comment>
<dbReference type="GO" id="GO:0004399">
    <property type="term" value="F:histidinol dehydrogenase activity"/>
    <property type="evidence" value="ECO:0007669"/>
    <property type="project" value="UniProtKB-EC"/>
</dbReference>
<protein>
    <recommendedName>
        <fullName evidence="11">Histidine biosynthesis trifunctional protein</fullName>
        <ecNumber evidence="10">1.1.1.23</ecNumber>
        <ecNumber evidence="9">3.5.4.19</ecNumber>
        <ecNumber evidence="8">3.6.1.31</ecNumber>
    </recommendedName>
</protein>
<keyword evidence="16" id="KW-0862">Zinc</keyword>
<dbReference type="GO" id="GO:0005829">
    <property type="term" value="C:cytosol"/>
    <property type="evidence" value="ECO:0007669"/>
    <property type="project" value="TreeGrafter"/>
</dbReference>
<evidence type="ECO:0000256" key="12">
    <source>
        <dbReference type="ARBA" id="ARBA00022605"/>
    </source>
</evidence>
<dbReference type="SUPFAM" id="SSF141734">
    <property type="entry name" value="HisI-like"/>
    <property type="match status" value="1"/>
</dbReference>
<organism evidence="25 26">
    <name type="scientific">Tieghemiomyces parasiticus</name>
    <dbReference type="NCBI Taxonomy" id="78921"/>
    <lineage>
        <taxon>Eukaryota</taxon>
        <taxon>Fungi</taxon>
        <taxon>Fungi incertae sedis</taxon>
        <taxon>Zoopagomycota</taxon>
        <taxon>Kickxellomycotina</taxon>
        <taxon>Dimargaritomycetes</taxon>
        <taxon>Dimargaritales</taxon>
        <taxon>Dimargaritaceae</taxon>
        <taxon>Tieghemiomyces</taxon>
    </lineage>
</organism>
<dbReference type="InterPro" id="IPR016298">
    <property type="entry name" value="Histidine_synth_trifunct"/>
</dbReference>
<dbReference type="OrthoDB" id="1703565at2759"/>
<dbReference type="PANTHER" id="PTHR21256:SF2">
    <property type="entry name" value="HISTIDINE BIOSYNTHESIS TRIFUNCTIONAL PROTEIN"/>
    <property type="match status" value="1"/>
</dbReference>
<evidence type="ECO:0000256" key="1">
    <source>
        <dbReference type="ARBA" id="ARBA00000024"/>
    </source>
</evidence>
<dbReference type="FunFam" id="1.20.5.1300:FF:000002">
    <property type="entry name" value="Histidinol dehydrogenase, chloroplastic"/>
    <property type="match status" value="1"/>
</dbReference>
<comment type="pathway">
    <text evidence="6">Amino-acid biosynthesis; L-histidine biosynthesis; L-histidine from 5-phospho-alpha-D-ribose 1-diphosphate: step 2/9.</text>
</comment>
<dbReference type="GO" id="GO:0005524">
    <property type="term" value="F:ATP binding"/>
    <property type="evidence" value="ECO:0007669"/>
    <property type="project" value="UniProtKB-KW"/>
</dbReference>
<dbReference type="EC" id="3.5.4.19" evidence="9"/>
<dbReference type="Pfam" id="PF01502">
    <property type="entry name" value="PRA-CH"/>
    <property type="match status" value="1"/>
</dbReference>
<dbReference type="FunFam" id="3.40.50.1980:FF:000050">
    <property type="entry name" value="Histidine biosynthesis trifunctional protein"/>
    <property type="match status" value="1"/>
</dbReference>
<evidence type="ECO:0000256" key="5">
    <source>
        <dbReference type="ARBA" id="ARBA00005169"/>
    </source>
</evidence>
<evidence type="ECO:0000256" key="13">
    <source>
        <dbReference type="ARBA" id="ARBA00022723"/>
    </source>
</evidence>
<dbReference type="Pfam" id="PF01503">
    <property type="entry name" value="PRA-PH"/>
    <property type="match status" value="1"/>
</dbReference>
<dbReference type="Gene3D" id="3.40.50.1980">
    <property type="entry name" value="Nitrogenase molybdenum iron protein domain"/>
    <property type="match status" value="2"/>
</dbReference>
<evidence type="ECO:0000256" key="10">
    <source>
        <dbReference type="ARBA" id="ARBA00012965"/>
    </source>
</evidence>
<sequence length="915" mass="97450">MLIPAFTIAGEGLPAVDSGLAYLNTLLLTLDGGDATALRTQATRAVAFHANDRGGLWAARSTPGVDVDADVALLDAGFAKVVTDVTLNDTDFSGADGDDSILTALQTLPADRRVLRFTAAESAALTGNTFTKYWLPRLVDTARTVVIRFPASSAPAPQQVLLLVLAAKQRLESTQSSDSALQWVVEFPTDHLVDVALLETLSRNGLDAVVDTHRLTTAYPAPTDQLNLAEALLAGSVSDRSDGLLPTVVVNEQHVNLGLVYTSAHSLSEALRTGTGVYQSRKRGLWYKGQTSGATQTLRAVNLDCDADALEFTVAQTGAGFCHLDRLSCFGSSAGLAHLMATLQARRATAPAGSYTQRLFTDPALLHAKIAEEAQELCDATSTDDIAWETADLLYFALAKCTVNGVDLGQVEQHLNRRARKVTRRPGNAKPQFLAKSGTTAPTPTAAAPAAQPAPVPTPAPVTTTASSEDRICMQNYRLEAVDATQYQSLLERPIIRSDTITATVEPILKRVRAEGDVALKFFTEKFDRVALRETVLRAPFPKSLQAGMTDRVRRAIDQAYDNVRKFHAAQLPASTLEVETMPGVVCSRFSRPIERVGLYVPGGTAVLPSSALMLGVPAQVAGCREIVLATPPRPDGSIVPEVVYVAEKVGASTIVIAGGAQAVAAMAFGTESVPKVDKICGPGNQFVTAAKMLVQNDHSAMVGIDMPAGPSELLVIADANANPAYVASDLLSQAEHGPDSQVVLVTVDLNADQLRAIEDEIHQQATRLPRVDVVRQSIPKSYSLAVATREAAVKFSNAYAPEHLILHVDTPGDLIPLIDNAGSVFVGPYSPESCGDYASGTNHTLPTYGYSRMYSGVNTDTFLKHITAQTLTAEGLDRIGDTVMDLAEVEGLEAHRNAVAIRLAELRKTRDLSA</sequence>
<comment type="similarity">
    <text evidence="7">In the C-terminal section; belongs to the histidinol dehydrogenase family.</text>
</comment>
<dbReference type="EC" id="3.6.1.31" evidence="8"/>